<evidence type="ECO:0000259" key="1">
    <source>
        <dbReference type="PROSITE" id="PS50878"/>
    </source>
</evidence>
<proteinExistence type="predicted"/>
<dbReference type="Gene3D" id="3.10.10.10">
    <property type="entry name" value="HIV Type 1 Reverse Transcriptase, subunit A, domain 1"/>
    <property type="match status" value="1"/>
</dbReference>
<evidence type="ECO:0000313" key="3">
    <source>
        <dbReference type="Proteomes" id="UP000507470"/>
    </source>
</evidence>
<dbReference type="Gene3D" id="3.30.70.270">
    <property type="match status" value="1"/>
</dbReference>
<dbReference type="InterPro" id="IPR053134">
    <property type="entry name" value="RNA-dir_DNA_polymerase"/>
</dbReference>
<dbReference type="PROSITE" id="PS50878">
    <property type="entry name" value="RT_POL"/>
    <property type="match status" value="1"/>
</dbReference>
<dbReference type="SUPFAM" id="SSF56672">
    <property type="entry name" value="DNA/RNA polymerases"/>
    <property type="match status" value="1"/>
</dbReference>
<dbReference type="EMBL" id="CACVKT020006094">
    <property type="protein sequence ID" value="CAC5399811.1"/>
    <property type="molecule type" value="Genomic_DNA"/>
</dbReference>
<dbReference type="PANTHER" id="PTHR24559:SF444">
    <property type="entry name" value="REVERSE TRANSCRIPTASE DOMAIN-CONTAINING PROTEIN"/>
    <property type="match status" value="1"/>
</dbReference>
<dbReference type="OrthoDB" id="10066870at2759"/>
<protein>
    <recommendedName>
        <fullName evidence="1">Reverse transcriptase domain-containing protein</fullName>
    </recommendedName>
</protein>
<accession>A0A6J8CVX1</accession>
<reference evidence="2 3" key="1">
    <citation type="submission" date="2020-06" db="EMBL/GenBank/DDBJ databases">
        <authorList>
            <person name="Li R."/>
            <person name="Bekaert M."/>
        </authorList>
    </citation>
    <scope>NUCLEOTIDE SEQUENCE [LARGE SCALE GENOMIC DNA]</scope>
    <source>
        <strain evidence="3">wild</strain>
    </source>
</reference>
<dbReference type="CDD" id="cd01647">
    <property type="entry name" value="RT_LTR"/>
    <property type="match status" value="1"/>
</dbReference>
<sequence>MNKQIEELLKYDIIEESNSEWGHQSSCVIPESGLGNKFFPLPRLEDVFDSIGKSKAQVFSTLDLFSGYWQCGLDPSTAHKSAFVTPSGVYQWKRRPFGIASAPASFQHMLTHVLHGLNYQMALVYVDDILVFRRNFEEHMKNLQLVFDRLLSAGLTLKPRKCEFAQKRFFTLVTEFQGRVSRLISLKLKLLNLFQYQKLRHRSEAF</sequence>
<organism evidence="2 3">
    <name type="scientific">Mytilus coruscus</name>
    <name type="common">Sea mussel</name>
    <dbReference type="NCBI Taxonomy" id="42192"/>
    <lineage>
        <taxon>Eukaryota</taxon>
        <taxon>Metazoa</taxon>
        <taxon>Spiralia</taxon>
        <taxon>Lophotrochozoa</taxon>
        <taxon>Mollusca</taxon>
        <taxon>Bivalvia</taxon>
        <taxon>Autobranchia</taxon>
        <taxon>Pteriomorphia</taxon>
        <taxon>Mytilida</taxon>
        <taxon>Mytiloidea</taxon>
        <taxon>Mytilidae</taxon>
        <taxon>Mytilinae</taxon>
        <taxon>Mytilus</taxon>
    </lineage>
</organism>
<feature type="domain" description="Reverse transcriptase" evidence="1">
    <location>
        <begin position="1"/>
        <end position="181"/>
    </location>
</feature>
<dbReference type="Pfam" id="PF00078">
    <property type="entry name" value="RVT_1"/>
    <property type="match status" value="1"/>
</dbReference>
<dbReference type="InterPro" id="IPR043502">
    <property type="entry name" value="DNA/RNA_pol_sf"/>
</dbReference>
<dbReference type="AlphaFoldDB" id="A0A6J8CVX1"/>
<evidence type="ECO:0000313" key="2">
    <source>
        <dbReference type="EMBL" id="CAC5399811.1"/>
    </source>
</evidence>
<name>A0A6J8CVX1_MYTCO</name>
<gene>
    <name evidence="2" type="ORF">MCOR_34043</name>
</gene>
<keyword evidence="3" id="KW-1185">Reference proteome</keyword>
<dbReference type="InterPro" id="IPR000477">
    <property type="entry name" value="RT_dom"/>
</dbReference>
<dbReference type="InterPro" id="IPR043128">
    <property type="entry name" value="Rev_trsase/Diguanyl_cyclase"/>
</dbReference>
<dbReference type="PANTHER" id="PTHR24559">
    <property type="entry name" value="TRANSPOSON TY3-I GAG-POL POLYPROTEIN"/>
    <property type="match status" value="1"/>
</dbReference>
<dbReference type="Proteomes" id="UP000507470">
    <property type="component" value="Unassembled WGS sequence"/>
</dbReference>